<evidence type="ECO:0000256" key="6">
    <source>
        <dbReference type="ARBA" id="ARBA00023136"/>
    </source>
</evidence>
<keyword evidence="8" id="KW-0067">ATP-binding</keyword>
<protein>
    <recommendedName>
        <fullName evidence="10">Protein kinase domain-containing protein</fullName>
    </recommendedName>
</protein>
<dbReference type="InterPro" id="IPR000719">
    <property type="entry name" value="Prot_kinase_dom"/>
</dbReference>
<dbReference type="PROSITE" id="PS00107">
    <property type="entry name" value="PROTEIN_KINASE_ATP"/>
    <property type="match status" value="1"/>
</dbReference>
<dbReference type="GO" id="GO:0005524">
    <property type="term" value="F:ATP binding"/>
    <property type="evidence" value="ECO:0007669"/>
    <property type="project" value="UniProtKB-UniRule"/>
</dbReference>
<name>A0A2P2P8W5_RHIMU</name>
<keyword evidence="5" id="KW-1133">Transmembrane helix</keyword>
<dbReference type="PANTHER" id="PTHR27009">
    <property type="entry name" value="RUST RESISTANCE KINASE LR10-RELATED"/>
    <property type="match status" value="1"/>
</dbReference>
<keyword evidence="6" id="KW-0472">Membrane</keyword>
<dbReference type="InterPro" id="IPR017441">
    <property type="entry name" value="Protein_kinase_ATP_BS"/>
</dbReference>
<keyword evidence="3" id="KW-0812">Transmembrane</keyword>
<comment type="subcellular location">
    <subcellularLocation>
        <location evidence="1">Membrane</location>
        <topology evidence="1">Single-pass type I membrane protein</topology>
    </subcellularLocation>
</comment>
<reference evidence="11" key="1">
    <citation type="submission" date="2018-02" db="EMBL/GenBank/DDBJ databases">
        <title>Rhizophora mucronata_Transcriptome.</title>
        <authorList>
            <person name="Meera S.P."/>
            <person name="Sreeshan A."/>
            <person name="Augustine A."/>
        </authorList>
    </citation>
    <scope>NUCLEOTIDE SEQUENCE</scope>
    <source>
        <tissue evidence="11">Leaf</tissue>
    </source>
</reference>
<evidence type="ECO:0000256" key="8">
    <source>
        <dbReference type="PROSITE-ProRule" id="PRU10141"/>
    </source>
</evidence>
<dbReference type="GO" id="GO:0016020">
    <property type="term" value="C:membrane"/>
    <property type="evidence" value="ECO:0007669"/>
    <property type="project" value="UniProtKB-SubCell"/>
</dbReference>
<keyword evidence="7" id="KW-0325">Glycoprotein</keyword>
<keyword evidence="2" id="KW-0723">Serine/threonine-protein kinase</keyword>
<dbReference type="Gene3D" id="3.30.200.20">
    <property type="entry name" value="Phosphorylase Kinase, domain 1"/>
    <property type="match status" value="1"/>
</dbReference>
<proteinExistence type="predicted"/>
<dbReference type="AlphaFoldDB" id="A0A2P2P8W5"/>
<evidence type="ECO:0000256" key="5">
    <source>
        <dbReference type="ARBA" id="ARBA00022989"/>
    </source>
</evidence>
<evidence type="ECO:0000256" key="2">
    <source>
        <dbReference type="ARBA" id="ARBA00022527"/>
    </source>
</evidence>
<dbReference type="EMBL" id="GGEC01070665">
    <property type="protein sequence ID" value="MBX51149.1"/>
    <property type="molecule type" value="Transcribed_RNA"/>
</dbReference>
<evidence type="ECO:0000256" key="3">
    <source>
        <dbReference type="ARBA" id="ARBA00022692"/>
    </source>
</evidence>
<organism evidence="11">
    <name type="scientific">Rhizophora mucronata</name>
    <name type="common">Asiatic mangrove</name>
    <dbReference type="NCBI Taxonomy" id="61149"/>
    <lineage>
        <taxon>Eukaryota</taxon>
        <taxon>Viridiplantae</taxon>
        <taxon>Streptophyta</taxon>
        <taxon>Embryophyta</taxon>
        <taxon>Tracheophyta</taxon>
        <taxon>Spermatophyta</taxon>
        <taxon>Magnoliopsida</taxon>
        <taxon>eudicotyledons</taxon>
        <taxon>Gunneridae</taxon>
        <taxon>Pentapetalae</taxon>
        <taxon>rosids</taxon>
        <taxon>fabids</taxon>
        <taxon>Malpighiales</taxon>
        <taxon>Rhizophoraceae</taxon>
        <taxon>Rhizophora</taxon>
    </lineage>
</organism>
<evidence type="ECO:0000259" key="10">
    <source>
        <dbReference type="PROSITE" id="PS50011"/>
    </source>
</evidence>
<dbReference type="InterPro" id="IPR011009">
    <property type="entry name" value="Kinase-like_dom_sf"/>
</dbReference>
<dbReference type="GO" id="GO:0004674">
    <property type="term" value="F:protein serine/threonine kinase activity"/>
    <property type="evidence" value="ECO:0007669"/>
    <property type="project" value="UniProtKB-KW"/>
</dbReference>
<accession>A0A2P2P8W5</accession>
<evidence type="ECO:0000256" key="4">
    <source>
        <dbReference type="ARBA" id="ARBA00022729"/>
    </source>
</evidence>
<evidence type="ECO:0000256" key="1">
    <source>
        <dbReference type="ARBA" id="ARBA00004479"/>
    </source>
</evidence>
<evidence type="ECO:0000256" key="7">
    <source>
        <dbReference type="ARBA" id="ARBA00023180"/>
    </source>
</evidence>
<keyword evidence="2" id="KW-0418">Kinase</keyword>
<evidence type="ECO:0000256" key="9">
    <source>
        <dbReference type="SAM" id="MobiDB-lite"/>
    </source>
</evidence>
<feature type="binding site" evidence="8">
    <location>
        <position position="31"/>
    </location>
    <ligand>
        <name>ATP</name>
        <dbReference type="ChEBI" id="CHEBI:30616"/>
    </ligand>
</feature>
<feature type="region of interest" description="Disordered" evidence="9">
    <location>
        <begin position="1"/>
        <end position="20"/>
    </location>
</feature>
<evidence type="ECO:0000313" key="11">
    <source>
        <dbReference type="EMBL" id="MBX51149.1"/>
    </source>
</evidence>
<dbReference type="PROSITE" id="PS50011">
    <property type="entry name" value="PROTEIN_KINASE_DOM"/>
    <property type="match status" value="1"/>
</dbReference>
<keyword evidence="8" id="KW-0547">Nucleotide-binding</keyword>
<keyword evidence="2" id="KW-0808">Transferase</keyword>
<dbReference type="InterPro" id="IPR045874">
    <property type="entry name" value="LRK10/LRL21-25-like"/>
</dbReference>
<dbReference type="SUPFAM" id="SSF56112">
    <property type="entry name" value="Protein kinase-like (PK-like)"/>
    <property type="match status" value="1"/>
</dbReference>
<sequence length="36" mass="3832">MTNNFKDKLGQGGYGSVYKGKLPDGCLVAVKILTES</sequence>
<keyword evidence="4" id="KW-0732">Signal</keyword>
<feature type="domain" description="Protein kinase" evidence="10">
    <location>
        <begin position="3"/>
        <end position="36"/>
    </location>
</feature>